<feature type="region of interest" description="Disordered" evidence="1">
    <location>
        <begin position="53"/>
        <end position="73"/>
    </location>
</feature>
<evidence type="ECO:0000313" key="2">
    <source>
        <dbReference type="EMBL" id="RRT74150.1"/>
    </source>
</evidence>
<proteinExistence type="predicted"/>
<protein>
    <submittedName>
        <fullName evidence="2">Uncharacterized protein</fullName>
    </submittedName>
</protein>
<accession>A0A427AD59</accession>
<comment type="caution">
    <text evidence="2">The sequence shown here is derived from an EMBL/GenBank/DDBJ whole genome shotgun (WGS) entry which is preliminary data.</text>
</comment>
<dbReference type="Proteomes" id="UP000287651">
    <property type="component" value="Unassembled WGS sequence"/>
</dbReference>
<sequence length="116" mass="13466">MRRRHCPRMVAGCAGKQRYASEEMQLRRVEEVDSYWCDCLGCRDNREQRQQRVLEEAREGGRGESSGSDFVRREGSRRLCRGCEGATMGCLSIDVDGDNKFNRDWLWMQQETPNLG</sequence>
<feature type="compositionally biased region" description="Basic and acidic residues" evidence="1">
    <location>
        <begin position="53"/>
        <end position="62"/>
    </location>
</feature>
<gene>
    <name evidence="2" type="ORF">B296_00032636</name>
</gene>
<reference evidence="2 3" key="1">
    <citation type="journal article" date="2014" name="Agronomy (Basel)">
        <title>A Draft Genome Sequence for Ensete ventricosum, the Drought-Tolerant Tree Against Hunger.</title>
        <authorList>
            <person name="Harrison J."/>
            <person name="Moore K.A."/>
            <person name="Paszkiewicz K."/>
            <person name="Jones T."/>
            <person name="Grant M."/>
            <person name="Ambacheew D."/>
            <person name="Muzemil S."/>
            <person name="Studholme D.J."/>
        </authorList>
    </citation>
    <scope>NUCLEOTIDE SEQUENCE [LARGE SCALE GENOMIC DNA]</scope>
</reference>
<dbReference type="EMBL" id="AMZH03002865">
    <property type="protein sequence ID" value="RRT74150.1"/>
    <property type="molecule type" value="Genomic_DNA"/>
</dbReference>
<evidence type="ECO:0000256" key="1">
    <source>
        <dbReference type="SAM" id="MobiDB-lite"/>
    </source>
</evidence>
<dbReference type="AlphaFoldDB" id="A0A427AD59"/>
<name>A0A427AD59_ENSVE</name>
<evidence type="ECO:0000313" key="3">
    <source>
        <dbReference type="Proteomes" id="UP000287651"/>
    </source>
</evidence>
<organism evidence="2 3">
    <name type="scientific">Ensete ventricosum</name>
    <name type="common">Abyssinian banana</name>
    <name type="synonym">Musa ensete</name>
    <dbReference type="NCBI Taxonomy" id="4639"/>
    <lineage>
        <taxon>Eukaryota</taxon>
        <taxon>Viridiplantae</taxon>
        <taxon>Streptophyta</taxon>
        <taxon>Embryophyta</taxon>
        <taxon>Tracheophyta</taxon>
        <taxon>Spermatophyta</taxon>
        <taxon>Magnoliopsida</taxon>
        <taxon>Liliopsida</taxon>
        <taxon>Zingiberales</taxon>
        <taxon>Musaceae</taxon>
        <taxon>Ensete</taxon>
    </lineage>
</organism>